<protein>
    <submittedName>
        <fullName evidence="1">Uncharacterized protein</fullName>
    </submittedName>
</protein>
<sequence>MSENTDYETLKAARDAALNTCTLIAEALGIKGAVAGDTIAKVHQLIGESAALTDKAASELSNSWLLHRAVMTIQAALHCIHGTNIYEAQCWLESIADDAELVIPPEMMLSDLQRWFDENMTGLITHAQAVEIIKAEMSATTQALNEYITRSIVAPDGYQLCFVPLEQTTAFRDACTTAYEESLNGTGPCGIFMSGYRSMLAAAPKIAASLRGEQNG</sequence>
<name>A0A0T9V1A8_YERAE</name>
<reference evidence="2" key="1">
    <citation type="submission" date="2015-03" db="EMBL/GenBank/DDBJ databases">
        <authorList>
            <consortium name="Pathogen Informatics"/>
        </authorList>
    </citation>
    <scope>NUCLEOTIDE SEQUENCE [LARGE SCALE GENOMIC DNA]</scope>
    <source>
        <strain evidence="2">IP27925</strain>
    </source>
</reference>
<evidence type="ECO:0000313" key="1">
    <source>
        <dbReference type="EMBL" id="CNL93793.1"/>
    </source>
</evidence>
<evidence type="ECO:0000313" key="2">
    <source>
        <dbReference type="Proteomes" id="UP000040088"/>
    </source>
</evidence>
<gene>
    <name evidence="1" type="ORF">ERS008460_04149</name>
</gene>
<dbReference type="AlphaFoldDB" id="A0A0T9V1A8"/>
<dbReference type="RefSeq" id="WP_050127335.1">
    <property type="nucleotide sequence ID" value="NZ_CQEM01000036.1"/>
</dbReference>
<accession>A0A0T9V1A8</accession>
<dbReference type="EMBL" id="CQEM01000036">
    <property type="protein sequence ID" value="CNL93793.1"/>
    <property type="molecule type" value="Genomic_DNA"/>
</dbReference>
<dbReference type="STRING" id="28152.CH54_3774"/>
<dbReference type="Proteomes" id="UP000040088">
    <property type="component" value="Unassembled WGS sequence"/>
</dbReference>
<proteinExistence type="predicted"/>
<organism evidence="1 2">
    <name type="scientific">Yersinia aleksiciae</name>
    <dbReference type="NCBI Taxonomy" id="263819"/>
    <lineage>
        <taxon>Bacteria</taxon>
        <taxon>Pseudomonadati</taxon>
        <taxon>Pseudomonadota</taxon>
        <taxon>Gammaproteobacteria</taxon>
        <taxon>Enterobacterales</taxon>
        <taxon>Yersiniaceae</taxon>
        <taxon>Yersinia</taxon>
    </lineage>
</organism>